<dbReference type="Pfam" id="PF16757">
    <property type="entry name" value="Fucosidase_C"/>
    <property type="match status" value="1"/>
</dbReference>
<dbReference type="GO" id="GO:0016139">
    <property type="term" value="P:glycoside catabolic process"/>
    <property type="evidence" value="ECO:0007669"/>
    <property type="project" value="TreeGrafter"/>
</dbReference>
<dbReference type="GO" id="GO:0005764">
    <property type="term" value="C:lysosome"/>
    <property type="evidence" value="ECO:0007669"/>
    <property type="project" value="UniProtKB-SubCell"/>
</dbReference>
<comment type="similarity">
    <text evidence="5 13">Belongs to the glycosyl hydrolase 29 family.</text>
</comment>
<comment type="catalytic activity">
    <reaction evidence="2">
        <text>a neolactoside IV(2)-alpha-Fuc-nLc4Cer(d18:0) + H2O = a neolactoside nLc4Cer(d18:0) + L-fucose</text>
        <dbReference type="Rhea" id="RHEA:49308"/>
        <dbReference type="ChEBI" id="CHEBI:2181"/>
        <dbReference type="ChEBI" id="CHEBI:15377"/>
        <dbReference type="ChEBI" id="CHEBI:91119"/>
        <dbReference type="ChEBI" id="CHEBI:91121"/>
    </reaction>
    <physiologicalReaction direction="left-to-right" evidence="2">
        <dbReference type="Rhea" id="RHEA:49309"/>
    </physiologicalReaction>
</comment>
<evidence type="ECO:0000259" key="15">
    <source>
        <dbReference type="Pfam" id="PF01120"/>
    </source>
</evidence>
<evidence type="ECO:0000256" key="14">
    <source>
        <dbReference type="PIRSR" id="PIRSR001092-1"/>
    </source>
</evidence>
<evidence type="ECO:0000259" key="16">
    <source>
        <dbReference type="Pfam" id="PF16757"/>
    </source>
</evidence>
<evidence type="ECO:0000256" key="8">
    <source>
        <dbReference type="ARBA" id="ARBA00022801"/>
    </source>
</evidence>
<dbReference type="GO" id="GO:0004560">
    <property type="term" value="F:alpha-L-fucosidase activity"/>
    <property type="evidence" value="ECO:0007669"/>
    <property type="project" value="UniProtKB-UniRule"/>
</dbReference>
<keyword evidence="10" id="KW-0325">Glycoprotein</keyword>
<evidence type="ECO:0000256" key="12">
    <source>
        <dbReference type="ARBA" id="ARBA00023295"/>
    </source>
</evidence>
<comment type="caution">
    <text evidence="17">The sequence shown here is derived from an EMBL/GenBank/DDBJ whole genome shotgun (WGS) entry which is preliminary data.</text>
</comment>
<dbReference type="EC" id="3.2.1.51" evidence="13"/>
<feature type="domain" description="Alpha-L-fucosidase C-terminal" evidence="16">
    <location>
        <begin position="359"/>
        <end position="444"/>
    </location>
</feature>
<reference evidence="17" key="1">
    <citation type="submission" date="2021-01" db="EMBL/GenBank/DDBJ databases">
        <title>A chromosome-scale assembly of European eel, Anguilla anguilla.</title>
        <authorList>
            <person name="Henkel C."/>
            <person name="Jong-Raadsen S.A."/>
            <person name="Dufour S."/>
            <person name="Weltzien F.-A."/>
            <person name="Palstra A.P."/>
            <person name="Pelster B."/>
            <person name="Spaink H.P."/>
            <person name="Van Den Thillart G.E."/>
            <person name="Jansen H."/>
            <person name="Zahm M."/>
            <person name="Klopp C."/>
            <person name="Cedric C."/>
            <person name="Louis A."/>
            <person name="Berthelot C."/>
            <person name="Parey E."/>
            <person name="Roest Crollius H."/>
            <person name="Montfort J."/>
            <person name="Robinson-Rechavi M."/>
            <person name="Bucao C."/>
            <person name="Bouchez O."/>
            <person name="Gislard M."/>
            <person name="Lluch J."/>
            <person name="Milhes M."/>
            <person name="Lampietro C."/>
            <person name="Lopez Roques C."/>
            <person name="Donnadieu C."/>
            <person name="Braasch I."/>
            <person name="Desvignes T."/>
            <person name="Postlethwait J."/>
            <person name="Bobe J."/>
            <person name="Guiguen Y."/>
            <person name="Dirks R."/>
        </authorList>
    </citation>
    <scope>NUCLEOTIDE SEQUENCE</scope>
    <source>
        <strain evidence="17">Tag_6206</strain>
        <tissue evidence="17">Liver</tissue>
    </source>
</reference>
<evidence type="ECO:0000256" key="10">
    <source>
        <dbReference type="ARBA" id="ARBA00023180"/>
    </source>
</evidence>
<keyword evidence="8 13" id="KW-0378">Hydrolase</keyword>
<name>A0A9D3RWW9_ANGAN</name>
<dbReference type="PANTHER" id="PTHR10030">
    <property type="entry name" value="ALPHA-L-FUCOSIDASE"/>
    <property type="match status" value="1"/>
</dbReference>
<keyword evidence="12 13" id="KW-0326">Glycosidase</keyword>
<keyword evidence="18" id="KW-1185">Reference proteome</keyword>
<evidence type="ECO:0000256" key="4">
    <source>
        <dbReference type="ARBA" id="ARBA00004371"/>
    </source>
</evidence>
<evidence type="ECO:0000256" key="2">
    <source>
        <dbReference type="ARBA" id="ARBA00000419"/>
    </source>
</evidence>
<comment type="function">
    <text evidence="3 13">Alpha-L-fucosidase is responsible for hydrolyzing the alpha-1,6-linked fucose joined to the reducing-end N-acetylglucosamine of the carbohydrate moieties of glycoproteins.</text>
</comment>
<sequence>MPVHCLPIWTFFLLLALPSGAGARYTADWDSLDSRPLPTWYDEAKFGIFVHWGVFAVPGFGSEWFWWHWQGDPNPKYVEFMKKNYPPGFTYPQFAPDFRAQFFDPDQWAEIFEASGAKYVVLTSKHHDGFTTWGSPHSWNWNSVDTGPHRDLVEDLGVAVRKRSLHYGLYNSLYEWFHPLYLSDKKSGFKTQEFVFNKLLPELHDLVTRYKPDLIWSDGDWEAPDSYWNSTEFLAWLYNDSPVKVCTDEHSCKHGGYYNCDDKYTPGQLPKHKWEKCTSVDTYSWGYRRTMRLKELLDLPSIIQDLVRTVALGGNYLLNVGPTAEGTIPPVFEERLRGLGDWLKVNGEAVYASRPWRVQSENSTQTVWYTSKGSQVYAFFLVRPSESWLKLAEPITSPSTKVTLLGYSGQLVCWSALQPSGLTGGRCSCLSEPFVNGHGWTLRLMRFDVPK</sequence>
<dbReference type="InterPro" id="IPR017853">
    <property type="entry name" value="GH"/>
</dbReference>
<evidence type="ECO:0000256" key="13">
    <source>
        <dbReference type="PIRNR" id="PIRNR001092"/>
    </source>
</evidence>
<dbReference type="InterPro" id="IPR013780">
    <property type="entry name" value="Glyco_hydro_b"/>
</dbReference>
<dbReference type="InterPro" id="IPR016286">
    <property type="entry name" value="FUC_metazoa-typ"/>
</dbReference>
<dbReference type="AlphaFoldDB" id="A0A9D3RWW9"/>
<dbReference type="InterPro" id="IPR057739">
    <property type="entry name" value="Glyco_hydro_29_N"/>
</dbReference>
<dbReference type="InterPro" id="IPR000933">
    <property type="entry name" value="Glyco_hydro_29"/>
</dbReference>
<comment type="catalytic activity">
    <reaction evidence="1">
        <text>a neolactoside IV(2)-alpha-Fuc-nLc4Cer(d18:1(4E)) + H2O = a neolactoside nLc4Cer(d18:1(4E)) + L-fucose</text>
        <dbReference type="Rhea" id="RHEA:48224"/>
        <dbReference type="ChEBI" id="CHEBI:2181"/>
        <dbReference type="ChEBI" id="CHEBI:15377"/>
        <dbReference type="ChEBI" id="CHEBI:17006"/>
        <dbReference type="ChEBI" id="CHEBI:28691"/>
    </reaction>
    <physiologicalReaction direction="left-to-right" evidence="1">
        <dbReference type="Rhea" id="RHEA:48225"/>
    </physiologicalReaction>
</comment>
<dbReference type="PROSITE" id="PS00385">
    <property type="entry name" value="ALPHA_L_FUCOSIDASE"/>
    <property type="match status" value="1"/>
</dbReference>
<evidence type="ECO:0000256" key="6">
    <source>
        <dbReference type="ARBA" id="ARBA00011881"/>
    </source>
</evidence>
<feature type="signal peptide" evidence="13">
    <location>
        <begin position="1"/>
        <end position="23"/>
    </location>
</feature>
<dbReference type="SUPFAM" id="SSF51445">
    <property type="entry name" value="(Trans)glycosidases"/>
    <property type="match status" value="1"/>
</dbReference>
<dbReference type="FunFam" id="3.20.20.80:FF:000027">
    <property type="entry name" value="Alpha-L-fucosidase"/>
    <property type="match status" value="1"/>
</dbReference>
<dbReference type="GO" id="GO:0006629">
    <property type="term" value="P:lipid metabolic process"/>
    <property type="evidence" value="ECO:0007669"/>
    <property type="project" value="UniProtKB-KW"/>
</dbReference>
<dbReference type="PRINTS" id="PR00741">
    <property type="entry name" value="GLHYDRLASE29"/>
</dbReference>
<keyword evidence="7 13" id="KW-0732">Signal</keyword>
<dbReference type="Proteomes" id="UP001044222">
    <property type="component" value="Chromosome 9"/>
</dbReference>
<dbReference type="SMART" id="SM00812">
    <property type="entry name" value="Alpha_L_fucos"/>
    <property type="match status" value="1"/>
</dbReference>
<proteinExistence type="inferred from homology"/>
<dbReference type="Gene3D" id="2.60.40.1180">
    <property type="entry name" value="Golgi alpha-mannosidase II"/>
    <property type="match status" value="1"/>
</dbReference>
<evidence type="ECO:0000256" key="1">
    <source>
        <dbReference type="ARBA" id="ARBA00000321"/>
    </source>
</evidence>
<evidence type="ECO:0000256" key="9">
    <source>
        <dbReference type="ARBA" id="ARBA00023098"/>
    </source>
</evidence>
<dbReference type="GO" id="GO:0006004">
    <property type="term" value="P:fucose metabolic process"/>
    <property type="evidence" value="ECO:0007669"/>
    <property type="project" value="InterPro"/>
</dbReference>
<gene>
    <name evidence="17" type="ORF">ANANG_G00176560</name>
</gene>
<evidence type="ECO:0000313" key="18">
    <source>
        <dbReference type="Proteomes" id="UP001044222"/>
    </source>
</evidence>
<keyword evidence="11" id="KW-0458">Lysosome</keyword>
<organism evidence="17 18">
    <name type="scientific">Anguilla anguilla</name>
    <name type="common">European freshwater eel</name>
    <name type="synonym">Muraena anguilla</name>
    <dbReference type="NCBI Taxonomy" id="7936"/>
    <lineage>
        <taxon>Eukaryota</taxon>
        <taxon>Metazoa</taxon>
        <taxon>Chordata</taxon>
        <taxon>Craniata</taxon>
        <taxon>Vertebrata</taxon>
        <taxon>Euteleostomi</taxon>
        <taxon>Actinopterygii</taxon>
        <taxon>Neopterygii</taxon>
        <taxon>Teleostei</taxon>
        <taxon>Anguilliformes</taxon>
        <taxon>Anguillidae</taxon>
        <taxon>Anguilla</taxon>
    </lineage>
</organism>
<dbReference type="InterPro" id="IPR018526">
    <property type="entry name" value="Glyco_hydro_29_CS"/>
</dbReference>
<comment type="subcellular location">
    <subcellularLocation>
        <location evidence="4">Lysosome</location>
    </subcellularLocation>
</comment>
<evidence type="ECO:0000256" key="5">
    <source>
        <dbReference type="ARBA" id="ARBA00007951"/>
    </source>
</evidence>
<feature type="domain" description="Glycoside hydrolase family 29 N-terminal" evidence="15">
    <location>
        <begin position="22"/>
        <end position="348"/>
    </location>
</feature>
<feature type="site" description="May be important for catalysis" evidence="14">
    <location>
        <position position="277"/>
    </location>
</feature>
<keyword evidence="9" id="KW-0443">Lipid metabolism</keyword>
<evidence type="ECO:0000256" key="7">
    <source>
        <dbReference type="ARBA" id="ARBA00022729"/>
    </source>
</evidence>
<evidence type="ECO:0000256" key="3">
    <source>
        <dbReference type="ARBA" id="ARBA00004071"/>
    </source>
</evidence>
<dbReference type="PANTHER" id="PTHR10030:SF2">
    <property type="entry name" value="TISSUE ALPHA-L-FUCOSIDASE"/>
    <property type="match status" value="1"/>
</dbReference>
<comment type="catalytic activity">
    <reaction evidence="13">
        <text>an alpha-L-fucoside + H2O = L-fucose + an alcohol</text>
        <dbReference type="Rhea" id="RHEA:12288"/>
        <dbReference type="ChEBI" id="CHEBI:2181"/>
        <dbReference type="ChEBI" id="CHEBI:15377"/>
        <dbReference type="ChEBI" id="CHEBI:28349"/>
        <dbReference type="ChEBI" id="CHEBI:30879"/>
        <dbReference type="EC" id="3.2.1.51"/>
    </reaction>
</comment>
<dbReference type="PIRSF" id="PIRSF001092">
    <property type="entry name" value="Alpha-L-fucosidase"/>
    <property type="match status" value="1"/>
</dbReference>
<feature type="chain" id="PRO_5039776089" description="Alpha-L-fucosidase" evidence="13">
    <location>
        <begin position="24"/>
        <end position="451"/>
    </location>
</feature>
<dbReference type="Gene3D" id="3.20.20.80">
    <property type="entry name" value="Glycosidases"/>
    <property type="match status" value="1"/>
</dbReference>
<evidence type="ECO:0000256" key="11">
    <source>
        <dbReference type="ARBA" id="ARBA00023228"/>
    </source>
</evidence>
<evidence type="ECO:0000313" key="17">
    <source>
        <dbReference type="EMBL" id="KAG5842337.1"/>
    </source>
</evidence>
<accession>A0A9D3RWW9</accession>
<dbReference type="Pfam" id="PF01120">
    <property type="entry name" value="Alpha_L_fucos"/>
    <property type="match status" value="1"/>
</dbReference>
<protein>
    <recommendedName>
        <fullName evidence="13">Alpha-L-fucosidase</fullName>
        <ecNumber evidence="13">3.2.1.51</ecNumber>
    </recommendedName>
</protein>
<dbReference type="EMBL" id="JAFIRN010000009">
    <property type="protein sequence ID" value="KAG5842337.1"/>
    <property type="molecule type" value="Genomic_DNA"/>
</dbReference>
<comment type="subunit">
    <text evidence="6 13">Homotetramer.</text>
</comment>
<dbReference type="InterPro" id="IPR031919">
    <property type="entry name" value="Fucosidase_C"/>
</dbReference>